<comment type="similarity">
    <text evidence="2">Belongs to the methyltransferase superfamily. L-isoaspartyl/D-aspartyl protein methyltransferase family.</text>
</comment>
<dbReference type="SUPFAM" id="SSF53335">
    <property type="entry name" value="S-adenosyl-L-methionine-dependent methyltransferases"/>
    <property type="match status" value="1"/>
</dbReference>
<evidence type="ECO:0000256" key="9">
    <source>
        <dbReference type="ARBA" id="ARBA00030757"/>
    </source>
</evidence>
<dbReference type="EC" id="2.1.1.77" evidence="3"/>
<organism evidence="13 14">
    <name type="scientific">Nocardioides vastitatis</name>
    <dbReference type="NCBI Taxonomy" id="2568655"/>
    <lineage>
        <taxon>Bacteria</taxon>
        <taxon>Bacillati</taxon>
        <taxon>Actinomycetota</taxon>
        <taxon>Actinomycetes</taxon>
        <taxon>Propionibacteriales</taxon>
        <taxon>Nocardioidaceae</taxon>
        <taxon>Nocardioides</taxon>
    </lineage>
</organism>
<name>A0ABW0ZP54_9ACTN</name>
<dbReference type="InterPro" id="IPR029063">
    <property type="entry name" value="SAM-dependent_MTases_sf"/>
</dbReference>
<evidence type="ECO:0000313" key="13">
    <source>
        <dbReference type="EMBL" id="MFC5731049.1"/>
    </source>
</evidence>
<comment type="subcellular location">
    <subcellularLocation>
        <location evidence="1">Cytoplasm</location>
    </subcellularLocation>
</comment>
<dbReference type="PANTHER" id="PTHR11579">
    <property type="entry name" value="PROTEIN-L-ISOASPARTATE O-METHYLTRANSFERASE"/>
    <property type="match status" value="1"/>
</dbReference>
<comment type="caution">
    <text evidence="13">The sequence shown here is derived from an EMBL/GenBank/DDBJ whole genome shotgun (WGS) entry which is preliminary data.</text>
</comment>
<dbReference type="EMBL" id="JBHSNS010000012">
    <property type="protein sequence ID" value="MFC5731049.1"/>
    <property type="molecule type" value="Genomic_DNA"/>
</dbReference>
<keyword evidence="6" id="KW-0489">Methyltransferase</keyword>
<dbReference type="Pfam" id="PF01135">
    <property type="entry name" value="PCMT"/>
    <property type="match status" value="1"/>
</dbReference>
<keyword evidence="7" id="KW-0808">Transferase</keyword>
<keyword evidence="8" id="KW-0949">S-adenosyl-L-methionine</keyword>
<accession>A0ABW0ZP54</accession>
<evidence type="ECO:0000313" key="14">
    <source>
        <dbReference type="Proteomes" id="UP001596072"/>
    </source>
</evidence>
<keyword evidence="5" id="KW-0963">Cytoplasm</keyword>
<dbReference type="RefSeq" id="WP_136435966.1">
    <property type="nucleotide sequence ID" value="NZ_JBHSNS010000012.1"/>
</dbReference>
<protein>
    <recommendedName>
        <fullName evidence="4">Protein-L-isoaspartate O-methyltransferase</fullName>
        <ecNumber evidence="3">2.1.1.77</ecNumber>
    </recommendedName>
    <alternativeName>
        <fullName evidence="11">L-isoaspartyl protein carboxyl methyltransferase</fullName>
    </alternativeName>
    <alternativeName>
        <fullName evidence="9">Protein L-isoaspartyl methyltransferase</fullName>
    </alternativeName>
    <alternativeName>
        <fullName evidence="10">Protein-beta-aspartate methyltransferase</fullName>
    </alternativeName>
</protein>
<evidence type="ECO:0000256" key="3">
    <source>
        <dbReference type="ARBA" id="ARBA00011890"/>
    </source>
</evidence>
<dbReference type="PANTHER" id="PTHR11579:SF0">
    <property type="entry name" value="PROTEIN-L-ISOASPARTATE(D-ASPARTATE) O-METHYLTRANSFERASE"/>
    <property type="match status" value="1"/>
</dbReference>
<evidence type="ECO:0000256" key="2">
    <source>
        <dbReference type="ARBA" id="ARBA00005369"/>
    </source>
</evidence>
<proteinExistence type="inferred from homology"/>
<feature type="region of interest" description="Disordered" evidence="12">
    <location>
        <begin position="197"/>
        <end position="224"/>
    </location>
</feature>
<evidence type="ECO:0000256" key="8">
    <source>
        <dbReference type="ARBA" id="ARBA00022691"/>
    </source>
</evidence>
<evidence type="ECO:0000256" key="12">
    <source>
        <dbReference type="SAM" id="MobiDB-lite"/>
    </source>
</evidence>
<sequence length="224" mass="24151">MGRVADALRAVAREHFLPAEQRPFAGLDKPLPIGHGVTNSQPTTVANMLELLDPQPGDHVLDVGCGSGWTSALLAHLVGPSGSVVGVELIPEVLEFGRANVGGLEGVELRQAEPGVLGWPRGAPYDRILLSADAGEFPDVLVQQLALSGVLVGPVNGEMLRVTRLVDGQVEVEEHGAYTFVPLIDRPLVDRPLVDRPDIERPDIERPDIDRPDIDRPESVEEDR</sequence>
<evidence type="ECO:0000256" key="11">
    <source>
        <dbReference type="ARBA" id="ARBA00031350"/>
    </source>
</evidence>
<dbReference type="CDD" id="cd02440">
    <property type="entry name" value="AdoMet_MTases"/>
    <property type="match status" value="1"/>
</dbReference>
<evidence type="ECO:0000256" key="4">
    <source>
        <dbReference type="ARBA" id="ARBA00013346"/>
    </source>
</evidence>
<dbReference type="InterPro" id="IPR000682">
    <property type="entry name" value="PCMT"/>
</dbReference>
<keyword evidence="14" id="KW-1185">Reference proteome</keyword>
<gene>
    <name evidence="13" type="ORF">ACFPQB_19195</name>
</gene>
<reference evidence="14" key="1">
    <citation type="journal article" date="2019" name="Int. J. Syst. Evol. Microbiol.">
        <title>The Global Catalogue of Microorganisms (GCM) 10K type strain sequencing project: providing services to taxonomists for standard genome sequencing and annotation.</title>
        <authorList>
            <consortium name="The Broad Institute Genomics Platform"/>
            <consortium name="The Broad Institute Genome Sequencing Center for Infectious Disease"/>
            <person name="Wu L."/>
            <person name="Ma J."/>
        </authorList>
    </citation>
    <scope>NUCLEOTIDE SEQUENCE [LARGE SCALE GENOMIC DNA]</scope>
    <source>
        <strain evidence="14">YIM 94188</strain>
    </source>
</reference>
<dbReference type="Gene3D" id="3.40.50.150">
    <property type="entry name" value="Vaccinia Virus protein VP39"/>
    <property type="match status" value="1"/>
</dbReference>
<evidence type="ECO:0000256" key="7">
    <source>
        <dbReference type="ARBA" id="ARBA00022679"/>
    </source>
</evidence>
<evidence type="ECO:0000256" key="1">
    <source>
        <dbReference type="ARBA" id="ARBA00004496"/>
    </source>
</evidence>
<evidence type="ECO:0000256" key="6">
    <source>
        <dbReference type="ARBA" id="ARBA00022603"/>
    </source>
</evidence>
<dbReference type="Proteomes" id="UP001596072">
    <property type="component" value="Unassembled WGS sequence"/>
</dbReference>
<evidence type="ECO:0000256" key="10">
    <source>
        <dbReference type="ARBA" id="ARBA00031323"/>
    </source>
</evidence>
<evidence type="ECO:0000256" key="5">
    <source>
        <dbReference type="ARBA" id="ARBA00022490"/>
    </source>
</evidence>